<evidence type="ECO:0000313" key="4">
    <source>
        <dbReference type="Proteomes" id="UP001551482"/>
    </source>
</evidence>
<keyword evidence="4" id="KW-1185">Reference proteome</keyword>
<dbReference type="Gene3D" id="3.40.50.1110">
    <property type="entry name" value="SGNH hydrolase"/>
    <property type="match status" value="1"/>
</dbReference>
<proteinExistence type="predicted"/>
<feature type="domain" description="SsfX3-like N-terminal" evidence="2">
    <location>
        <begin position="19"/>
        <end position="150"/>
    </location>
</feature>
<dbReference type="InterPro" id="IPR048977">
    <property type="entry name" value="SsfX3-like_N"/>
</dbReference>
<dbReference type="SUPFAM" id="SSF52266">
    <property type="entry name" value="SGNH hydrolase"/>
    <property type="match status" value="1"/>
</dbReference>
<gene>
    <name evidence="3" type="ORF">AB0C36_23055</name>
</gene>
<dbReference type="InterPro" id="IPR013830">
    <property type="entry name" value="SGNH_hydro"/>
</dbReference>
<accession>A0ABV3DKU1</accession>
<evidence type="ECO:0000259" key="1">
    <source>
        <dbReference type="Pfam" id="PF13472"/>
    </source>
</evidence>
<comment type="caution">
    <text evidence="3">The sequence shown here is derived from an EMBL/GenBank/DDBJ whole genome shotgun (WGS) entry which is preliminary data.</text>
</comment>
<dbReference type="Pfam" id="PF13472">
    <property type="entry name" value="Lipase_GDSL_2"/>
    <property type="match status" value="1"/>
</dbReference>
<dbReference type="Pfam" id="PF21181">
    <property type="entry name" value="SsfX3_N"/>
    <property type="match status" value="1"/>
</dbReference>
<organism evidence="3 4">
    <name type="scientific">Streptodolium elevatio</name>
    <dbReference type="NCBI Taxonomy" id="3157996"/>
    <lineage>
        <taxon>Bacteria</taxon>
        <taxon>Bacillati</taxon>
        <taxon>Actinomycetota</taxon>
        <taxon>Actinomycetes</taxon>
        <taxon>Kitasatosporales</taxon>
        <taxon>Streptomycetaceae</taxon>
        <taxon>Streptodolium</taxon>
    </lineage>
</organism>
<protein>
    <submittedName>
        <fullName evidence="3">GDSL-type esterase/lipase family protein</fullName>
    </submittedName>
</protein>
<dbReference type="EMBL" id="JBEZFP010000062">
    <property type="protein sequence ID" value="MEU8136375.1"/>
    <property type="molecule type" value="Genomic_DNA"/>
</dbReference>
<dbReference type="InterPro" id="IPR036514">
    <property type="entry name" value="SGNH_hydro_sf"/>
</dbReference>
<evidence type="ECO:0000259" key="2">
    <source>
        <dbReference type="Pfam" id="PF21181"/>
    </source>
</evidence>
<dbReference type="Gene3D" id="2.60.120.260">
    <property type="entry name" value="Galactose-binding domain-like"/>
    <property type="match status" value="1"/>
</dbReference>
<dbReference type="Proteomes" id="UP001551482">
    <property type="component" value="Unassembled WGS sequence"/>
</dbReference>
<reference evidence="3 4" key="1">
    <citation type="submission" date="2024-06" db="EMBL/GenBank/DDBJ databases">
        <title>The Natural Products Discovery Center: Release of the First 8490 Sequenced Strains for Exploring Actinobacteria Biosynthetic Diversity.</title>
        <authorList>
            <person name="Kalkreuter E."/>
            <person name="Kautsar S.A."/>
            <person name="Yang D."/>
            <person name="Bader C.D."/>
            <person name="Teijaro C.N."/>
            <person name="Fluegel L."/>
            <person name="Davis C.M."/>
            <person name="Simpson J.R."/>
            <person name="Lauterbach L."/>
            <person name="Steele A.D."/>
            <person name="Gui C."/>
            <person name="Meng S."/>
            <person name="Li G."/>
            <person name="Viehrig K."/>
            <person name="Ye F."/>
            <person name="Su P."/>
            <person name="Kiefer A.F."/>
            <person name="Nichols A."/>
            <person name="Cepeda A.J."/>
            <person name="Yan W."/>
            <person name="Fan B."/>
            <person name="Jiang Y."/>
            <person name="Adhikari A."/>
            <person name="Zheng C.-J."/>
            <person name="Schuster L."/>
            <person name="Cowan T.M."/>
            <person name="Smanski M.J."/>
            <person name="Chevrette M.G."/>
            <person name="De Carvalho L.P.S."/>
            <person name="Shen B."/>
        </authorList>
    </citation>
    <scope>NUCLEOTIDE SEQUENCE [LARGE SCALE GENOMIC DNA]</scope>
    <source>
        <strain evidence="3 4">NPDC048946</strain>
    </source>
</reference>
<evidence type="ECO:0000313" key="3">
    <source>
        <dbReference type="EMBL" id="MEU8136375.1"/>
    </source>
</evidence>
<dbReference type="RefSeq" id="WP_358356845.1">
    <property type="nucleotide sequence ID" value="NZ_JBEZFP010000062.1"/>
</dbReference>
<name>A0ABV3DKU1_9ACTN</name>
<feature type="domain" description="SGNH hydrolase-type esterase" evidence="1">
    <location>
        <begin position="179"/>
        <end position="372"/>
    </location>
</feature>
<sequence>MSHPAENLVSTPISAELLRGALDLERTDRGLLPHRLPAWARAQWLDGQLAMAESQPSGVRLAFRTRATAVELDTVPTKRVYPGAPPRPDGVYDLLLDGRLTAQGTVAGGDTLIVDMAAGTAETRRGAPGTLRFAGLPSDLKDVEIWLPHNETTELVALRTDAPVEPVPDRGRKVWLHHGSSISHGSDAASPTTTWPALAAALGGVDLVNLGFGGSALLDPFTARSMRETSADLISVKLGINLVNHDLMRLRAFAPAVHGFLDTIREGHPTTPLLVVSSIHCAIHEDTPGPAFLDPDELAAGRMGFRATGDPADRTRLTLTTIRAELARIVAHRAAADPNLHYLDGLELYGEADAAELPLPDRIHPDAATHRLIAERFAALAFTGTGPFADKTRGAATIHG</sequence>